<evidence type="ECO:0000313" key="2">
    <source>
        <dbReference type="Proteomes" id="UP001153709"/>
    </source>
</evidence>
<dbReference type="AlphaFoldDB" id="A0A9N9SUT1"/>
<accession>A0A9N9SUT1</accession>
<reference evidence="1" key="1">
    <citation type="submission" date="2022-01" db="EMBL/GenBank/DDBJ databases">
        <authorList>
            <person name="King R."/>
        </authorList>
    </citation>
    <scope>NUCLEOTIDE SEQUENCE</scope>
</reference>
<dbReference type="Proteomes" id="UP001153709">
    <property type="component" value="Chromosome 10"/>
</dbReference>
<dbReference type="EMBL" id="OU898285">
    <property type="protein sequence ID" value="CAG9828398.1"/>
    <property type="molecule type" value="Genomic_DNA"/>
</dbReference>
<protein>
    <submittedName>
        <fullName evidence="1">Uncharacterized protein</fullName>
    </submittedName>
</protein>
<keyword evidence="2" id="KW-1185">Reference proteome</keyword>
<organism evidence="1 2">
    <name type="scientific">Diabrotica balteata</name>
    <name type="common">Banded cucumber beetle</name>
    <dbReference type="NCBI Taxonomy" id="107213"/>
    <lineage>
        <taxon>Eukaryota</taxon>
        <taxon>Metazoa</taxon>
        <taxon>Ecdysozoa</taxon>
        <taxon>Arthropoda</taxon>
        <taxon>Hexapoda</taxon>
        <taxon>Insecta</taxon>
        <taxon>Pterygota</taxon>
        <taxon>Neoptera</taxon>
        <taxon>Endopterygota</taxon>
        <taxon>Coleoptera</taxon>
        <taxon>Polyphaga</taxon>
        <taxon>Cucujiformia</taxon>
        <taxon>Chrysomeloidea</taxon>
        <taxon>Chrysomelidae</taxon>
        <taxon>Galerucinae</taxon>
        <taxon>Diabroticina</taxon>
        <taxon>Diabroticites</taxon>
        <taxon>Diabrotica</taxon>
    </lineage>
</organism>
<gene>
    <name evidence="1" type="ORF">DIABBA_LOCUS2322</name>
</gene>
<evidence type="ECO:0000313" key="1">
    <source>
        <dbReference type="EMBL" id="CAG9828398.1"/>
    </source>
</evidence>
<sequence length="103" mass="11658">MANAAPEAVKKIKHVKNFQINIEQTNHCMFLTPVSEKEISHIINNLKNKHSSGYDEISTSLIKYVSSEISLPLSFIVNASFRQGQFPQNLKLAIVKPLHKKEL</sequence>
<proteinExistence type="predicted"/>
<dbReference type="OrthoDB" id="6774216at2759"/>
<name>A0A9N9SUT1_DIABA</name>